<evidence type="ECO:0000313" key="3">
    <source>
        <dbReference type="Proteomes" id="UP000800082"/>
    </source>
</evidence>
<evidence type="ECO:0000259" key="1">
    <source>
        <dbReference type="Pfam" id="PF00350"/>
    </source>
</evidence>
<protein>
    <recommendedName>
        <fullName evidence="1">Dynamin N-terminal domain-containing protein</fullName>
    </recommendedName>
</protein>
<dbReference type="GeneID" id="54353941"/>
<name>A0A6A5RFG4_9PLEO</name>
<accession>A0A6A5RFG4</accession>
<gene>
    <name evidence="2" type="ORF">M421DRAFT_6587</name>
</gene>
<proteinExistence type="predicted"/>
<dbReference type="SUPFAM" id="SSF52540">
    <property type="entry name" value="P-loop containing nucleoside triphosphate hydrolases"/>
    <property type="match status" value="1"/>
</dbReference>
<dbReference type="EMBL" id="ML978974">
    <property type="protein sequence ID" value="KAF1927031.1"/>
    <property type="molecule type" value="Genomic_DNA"/>
</dbReference>
<dbReference type="AlphaFoldDB" id="A0A6A5RFG4"/>
<dbReference type="Proteomes" id="UP000800082">
    <property type="component" value="Unassembled WGS sequence"/>
</dbReference>
<organism evidence="2 3">
    <name type="scientific">Didymella exigua CBS 183.55</name>
    <dbReference type="NCBI Taxonomy" id="1150837"/>
    <lineage>
        <taxon>Eukaryota</taxon>
        <taxon>Fungi</taxon>
        <taxon>Dikarya</taxon>
        <taxon>Ascomycota</taxon>
        <taxon>Pezizomycotina</taxon>
        <taxon>Dothideomycetes</taxon>
        <taxon>Pleosporomycetidae</taxon>
        <taxon>Pleosporales</taxon>
        <taxon>Pleosporineae</taxon>
        <taxon>Didymellaceae</taxon>
        <taxon>Didymella</taxon>
    </lineage>
</organism>
<keyword evidence="3" id="KW-1185">Reference proteome</keyword>
<evidence type="ECO:0000313" key="2">
    <source>
        <dbReference type="EMBL" id="KAF1927031.1"/>
    </source>
</evidence>
<sequence length="144" mass="16117">MSKRPLTRAPKAAKLRTCLDFIDRKTRQEHPPGTSKHHDGYVYDPNLEIADLLRVLDRAKKTPQRKKFNMAIVGNQGVGKSSTINALMNRDLVDASVSSSACTAFATIIEYKDGACDDAEQSGVKVTYLELGDIHDFMQEHIRR</sequence>
<dbReference type="Pfam" id="PF00350">
    <property type="entry name" value="Dynamin_N"/>
    <property type="match status" value="1"/>
</dbReference>
<dbReference type="Gene3D" id="3.40.50.300">
    <property type="entry name" value="P-loop containing nucleotide triphosphate hydrolases"/>
    <property type="match status" value="1"/>
</dbReference>
<dbReference type="InterPro" id="IPR027417">
    <property type="entry name" value="P-loop_NTPase"/>
</dbReference>
<reference evidence="2" key="1">
    <citation type="journal article" date="2020" name="Stud. Mycol.">
        <title>101 Dothideomycetes genomes: a test case for predicting lifestyles and emergence of pathogens.</title>
        <authorList>
            <person name="Haridas S."/>
            <person name="Albert R."/>
            <person name="Binder M."/>
            <person name="Bloem J."/>
            <person name="Labutti K."/>
            <person name="Salamov A."/>
            <person name="Andreopoulos B."/>
            <person name="Baker S."/>
            <person name="Barry K."/>
            <person name="Bills G."/>
            <person name="Bluhm B."/>
            <person name="Cannon C."/>
            <person name="Castanera R."/>
            <person name="Culley D."/>
            <person name="Daum C."/>
            <person name="Ezra D."/>
            <person name="Gonzalez J."/>
            <person name="Henrissat B."/>
            <person name="Kuo A."/>
            <person name="Liang C."/>
            <person name="Lipzen A."/>
            <person name="Lutzoni F."/>
            <person name="Magnuson J."/>
            <person name="Mondo S."/>
            <person name="Nolan M."/>
            <person name="Ohm R."/>
            <person name="Pangilinan J."/>
            <person name="Park H.-J."/>
            <person name="Ramirez L."/>
            <person name="Alfaro M."/>
            <person name="Sun H."/>
            <person name="Tritt A."/>
            <person name="Yoshinaga Y."/>
            <person name="Zwiers L.-H."/>
            <person name="Turgeon B."/>
            <person name="Goodwin S."/>
            <person name="Spatafora J."/>
            <person name="Crous P."/>
            <person name="Grigoriev I."/>
        </authorList>
    </citation>
    <scope>NUCLEOTIDE SEQUENCE</scope>
    <source>
        <strain evidence="2">CBS 183.55</strain>
    </source>
</reference>
<dbReference type="RefSeq" id="XP_033447283.1">
    <property type="nucleotide sequence ID" value="XM_033596274.1"/>
</dbReference>
<feature type="domain" description="Dynamin N-terminal" evidence="1">
    <location>
        <begin position="71"/>
        <end position="116"/>
    </location>
</feature>
<dbReference type="OrthoDB" id="3598281at2759"/>
<dbReference type="InterPro" id="IPR045063">
    <property type="entry name" value="Dynamin_N"/>
</dbReference>